<dbReference type="AlphaFoldDB" id="A0A2R5FG84"/>
<organism evidence="2 3">
    <name type="scientific">Nostoc commune NIES-4072</name>
    <dbReference type="NCBI Taxonomy" id="2005467"/>
    <lineage>
        <taxon>Bacteria</taxon>
        <taxon>Bacillati</taxon>
        <taxon>Cyanobacteriota</taxon>
        <taxon>Cyanophyceae</taxon>
        <taxon>Nostocales</taxon>
        <taxon>Nostocaceae</taxon>
        <taxon>Nostoc</taxon>
    </lineage>
</organism>
<dbReference type="Pfam" id="PF05728">
    <property type="entry name" value="UPF0227"/>
    <property type="match status" value="1"/>
</dbReference>
<evidence type="ECO:0000313" key="3">
    <source>
        <dbReference type="Proteomes" id="UP000245124"/>
    </source>
</evidence>
<comment type="caution">
    <text evidence="2">The sequence shown here is derived from an EMBL/GenBank/DDBJ whole genome shotgun (WGS) entry which is preliminary data.</text>
</comment>
<proteinExistence type="predicted"/>
<keyword evidence="1" id="KW-0378">Hydrolase</keyword>
<dbReference type="InterPro" id="IPR029058">
    <property type="entry name" value="AB_hydrolase_fold"/>
</dbReference>
<dbReference type="RefSeq" id="WP_109007777.1">
    <property type="nucleotide sequence ID" value="NZ_BDUD01000001.1"/>
</dbReference>
<sequence length="220" mass="25203">MSTQYIYLHGFASSPNSAKARDIGDRFAQIHTKLKIPDLNAGDFSHLTITRQITQVAAEFSNNSTPVTLIGSSLGGLTTAHLGQQYLQVQRLVLLAPAFEFLSHWLPKLGDEELQRWQQEKYIMVYHYGEQRKLPLSYDFVTDAAQYQEKFLQRPIPTLILHGKNDEVIPIEASRNFGRWRSPPQVSRPWVELVELDSDHALGNVMEEIWQAIRLFCQLP</sequence>
<evidence type="ECO:0000256" key="1">
    <source>
        <dbReference type="ARBA" id="ARBA00022801"/>
    </source>
</evidence>
<dbReference type="PANTHER" id="PTHR16138">
    <property type="entry name" value="MYCOPHENOLIC ACID ACYL-GLUCURONIDE ESTERASE, MITOCHONDRIAL"/>
    <property type="match status" value="1"/>
</dbReference>
<dbReference type="SUPFAM" id="SSF53474">
    <property type="entry name" value="alpha/beta-Hydrolases"/>
    <property type="match status" value="1"/>
</dbReference>
<evidence type="ECO:0008006" key="4">
    <source>
        <dbReference type="Google" id="ProtNLM"/>
    </source>
</evidence>
<gene>
    <name evidence="2" type="ORF">NIES4072_12630</name>
</gene>
<keyword evidence="3" id="KW-1185">Reference proteome</keyword>
<dbReference type="EMBL" id="BDUD01000001">
    <property type="protein sequence ID" value="GBG17602.1"/>
    <property type="molecule type" value="Genomic_DNA"/>
</dbReference>
<dbReference type="InterPro" id="IPR008886">
    <property type="entry name" value="UPF0227/Esterase_YqiA"/>
</dbReference>
<dbReference type="Gene3D" id="3.40.50.1820">
    <property type="entry name" value="alpha/beta hydrolase"/>
    <property type="match status" value="1"/>
</dbReference>
<accession>A0A2R5FG84</accession>
<reference evidence="2 3" key="1">
    <citation type="submission" date="2017-06" db="EMBL/GenBank/DDBJ databases">
        <title>Genome sequencing of cyanobaciteial culture collection at National Institute for Environmental Studies (NIES).</title>
        <authorList>
            <person name="Hirose Y."/>
            <person name="Shimura Y."/>
            <person name="Fujisawa T."/>
            <person name="Nakamura Y."/>
            <person name="Kawachi M."/>
        </authorList>
    </citation>
    <scope>NUCLEOTIDE SEQUENCE [LARGE SCALE GENOMIC DNA]</scope>
    <source>
        <strain evidence="2 3">NIES-4072</strain>
    </source>
</reference>
<dbReference type="GO" id="GO:0004553">
    <property type="term" value="F:hydrolase activity, hydrolyzing O-glycosyl compounds"/>
    <property type="evidence" value="ECO:0007669"/>
    <property type="project" value="TreeGrafter"/>
</dbReference>
<evidence type="ECO:0000313" key="2">
    <source>
        <dbReference type="EMBL" id="GBG17602.1"/>
    </source>
</evidence>
<dbReference type="Proteomes" id="UP000245124">
    <property type="component" value="Unassembled WGS sequence"/>
</dbReference>
<name>A0A2R5FG84_NOSCO</name>
<dbReference type="OrthoDB" id="9814831at2"/>
<dbReference type="InterPro" id="IPR052382">
    <property type="entry name" value="ABHD10_acyl-thioesterase"/>
</dbReference>
<dbReference type="PANTHER" id="PTHR16138:SF7">
    <property type="entry name" value="PALMITOYL-PROTEIN THIOESTERASE ABHD10, MITOCHONDRIAL"/>
    <property type="match status" value="1"/>
</dbReference>
<protein>
    <recommendedName>
        <fullName evidence="4">Esterase</fullName>
    </recommendedName>
</protein>